<evidence type="ECO:0000256" key="6">
    <source>
        <dbReference type="ARBA" id="ARBA00023136"/>
    </source>
</evidence>
<feature type="transmembrane region" description="Helical" evidence="7">
    <location>
        <begin position="176"/>
        <end position="196"/>
    </location>
</feature>
<comment type="caution">
    <text evidence="10">The sequence shown here is derived from an EMBL/GenBank/DDBJ whole genome shotgun (WGS) entry which is preliminary data.</text>
</comment>
<dbReference type="GO" id="GO:0005886">
    <property type="term" value="C:plasma membrane"/>
    <property type="evidence" value="ECO:0007669"/>
    <property type="project" value="UniProtKB-SubCell"/>
</dbReference>
<dbReference type="Gene3D" id="3.40.50.300">
    <property type="entry name" value="P-loop containing nucleotide triphosphate hydrolases"/>
    <property type="match status" value="1"/>
</dbReference>
<dbReference type="InterPro" id="IPR011527">
    <property type="entry name" value="ABC1_TM_dom"/>
</dbReference>
<dbReference type="SMART" id="SM00382">
    <property type="entry name" value="AAA"/>
    <property type="match status" value="1"/>
</dbReference>
<name>A0A1B8QA68_9GAMM</name>
<dbReference type="AlphaFoldDB" id="A0A1B8QA68"/>
<evidence type="ECO:0000256" key="4">
    <source>
        <dbReference type="ARBA" id="ARBA00022840"/>
    </source>
</evidence>
<dbReference type="GO" id="GO:0005524">
    <property type="term" value="F:ATP binding"/>
    <property type="evidence" value="ECO:0007669"/>
    <property type="project" value="UniProtKB-KW"/>
</dbReference>
<organism evidence="10 11">
    <name type="scientific">Faucicola atlantae</name>
    <dbReference type="NCBI Taxonomy" id="34059"/>
    <lineage>
        <taxon>Bacteria</taxon>
        <taxon>Pseudomonadati</taxon>
        <taxon>Pseudomonadota</taxon>
        <taxon>Gammaproteobacteria</taxon>
        <taxon>Moraxellales</taxon>
        <taxon>Moraxellaceae</taxon>
        <taxon>Faucicola</taxon>
    </lineage>
</organism>
<proteinExistence type="predicted"/>
<protein>
    <submittedName>
        <fullName evidence="10">Uncharacterized protein</fullName>
    </submittedName>
</protein>
<dbReference type="GO" id="GO:0034040">
    <property type="term" value="F:ATPase-coupled lipid transmembrane transporter activity"/>
    <property type="evidence" value="ECO:0007669"/>
    <property type="project" value="TreeGrafter"/>
</dbReference>
<dbReference type="InterPro" id="IPR003593">
    <property type="entry name" value="AAA+_ATPase"/>
</dbReference>
<dbReference type="EMBL" id="LZNA01000067">
    <property type="protein sequence ID" value="OBX75963.1"/>
    <property type="molecule type" value="Genomic_DNA"/>
</dbReference>
<evidence type="ECO:0000259" key="9">
    <source>
        <dbReference type="PROSITE" id="PS50929"/>
    </source>
</evidence>
<evidence type="ECO:0000259" key="8">
    <source>
        <dbReference type="PROSITE" id="PS50893"/>
    </source>
</evidence>
<comment type="subcellular location">
    <subcellularLocation>
        <location evidence="1">Cell membrane</location>
        <topology evidence="1">Multi-pass membrane protein</topology>
    </subcellularLocation>
</comment>
<dbReference type="GO" id="GO:0140359">
    <property type="term" value="F:ABC-type transporter activity"/>
    <property type="evidence" value="ECO:0007669"/>
    <property type="project" value="InterPro"/>
</dbReference>
<keyword evidence="11" id="KW-1185">Reference proteome</keyword>
<feature type="transmembrane region" description="Helical" evidence="7">
    <location>
        <begin position="55"/>
        <end position="79"/>
    </location>
</feature>
<dbReference type="Proteomes" id="UP000092616">
    <property type="component" value="Unassembled WGS sequence"/>
</dbReference>
<feature type="transmembrane region" description="Helical" evidence="7">
    <location>
        <begin position="145"/>
        <end position="170"/>
    </location>
</feature>
<evidence type="ECO:0000256" key="5">
    <source>
        <dbReference type="ARBA" id="ARBA00022989"/>
    </source>
</evidence>
<keyword evidence="2 7" id="KW-0812">Transmembrane</keyword>
<sequence length="579" mass="62830">MKRVIAKSSDVFRLRDLLAGQGLVWLTSIVLGWVTALSAIGLLMLSGWFLTSAAWAGVFVLGAQAFNYVVPAAIIRVLAIARTAGRYGELLVSHDAVFARLADLRVRLFTRLAQQPAWVQGTSQRWQASHAMHRLTHDIDTMNEFVLQVVLPWLVALVAWLLVVGLTLHWLGVNTVSIAAVIVLTLLGLGVPFLAARRGIVTAVNQQRLAEQRRVTLLTPLAAMTHLLLWRQWGNQIAAFWHTDAAYLNNVQHAQRRRLLYAAVLQVGILLVVVLVLVQGIRMLGVVPTTANQANQVALLLALVLGVLGVGEVFSGLIGNDLAIGKSLAAKQRLNALFEPSTVTTATPSPAPNPLADNAILTLYAHDLAGKQPDAIVGFHDVNFSVQTEQALVITGVSGAGKSTLLQVLAGELAPVTGTFGYNGVAEQRLDWQALRTDIGMLAQQVDIFDQTLANNLRLGNPAADDATLWQVLEAVSLADWAQAQPLGLDTPLGEYGQAISGGQARRVALARLLLKPYRVLLLDEPFAGLDADNRTRLWRYLRQHQQHGLLVVVTHHALDTDGLDHKMVRLALGEPQVL</sequence>
<dbReference type="PROSITE" id="PS50893">
    <property type="entry name" value="ABC_TRANSPORTER_2"/>
    <property type="match status" value="1"/>
</dbReference>
<keyword evidence="6 7" id="KW-0472">Membrane</keyword>
<dbReference type="PANTHER" id="PTHR24221">
    <property type="entry name" value="ATP-BINDING CASSETTE SUB-FAMILY B"/>
    <property type="match status" value="1"/>
</dbReference>
<feature type="domain" description="ABC transmembrane type-1" evidence="9">
    <location>
        <begin position="26"/>
        <end position="208"/>
    </location>
</feature>
<keyword evidence="4" id="KW-0067">ATP-binding</keyword>
<dbReference type="InterPro" id="IPR036640">
    <property type="entry name" value="ABC1_TM_sf"/>
</dbReference>
<feature type="domain" description="ABC transporter" evidence="8">
    <location>
        <begin position="363"/>
        <end position="579"/>
    </location>
</feature>
<dbReference type="PANTHER" id="PTHR24221:SF653">
    <property type="entry name" value="TRANSPORT ATP-BINDING PROTEIN CYDC"/>
    <property type="match status" value="1"/>
</dbReference>
<dbReference type="InterPro" id="IPR027417">
    <property type="entry name" value="P-loop_NTPase"/>
</dbReference>
<dbReference type="InterPro" id="IPR039421">
    <property type="entry name" value="Type_1_exporter"/>
</dbReference>
<dbReference type="SUPFAM" id="SSF52540">
    <property type="entry name" value="P-loop containing nucleoside triphosphate hydrolases"/>
    <property type="match status" value="1"/>
</dbReference>
<gene>
    <name evidence="10" type="ORF">A9306_01725</name>
</gene>
<evidence type="ECO:0000256" key="7">
    <source>
        <dbReference type="SAM" id="Phobius"/>
    </source>
</evidence>
<dbReference type="InterPro" id="IPR003439">
    <property type="entry name" value="ABC_transporter-like_ATP-bd"/>
</dbReference>
<evidence type="ECO:0000256" key="2">
    <source>
        <dbReference type="ARBA" id="ARBA00022692"/>
    </source>
</evidence>
<feature type="transmembrane region" description="Helical" evidence="7">
    <location>
        <begin position="259"/>
        <end position="278"/>
    </location>
</feature>
<feature type="transmembrane region" description="Helical" evidence="7">
    <location>
        <begin position="23"/>
        <end position="49"/>
    </location>
</feature>
<keyword evidence="5 7" id="KW-1133">Transmembrane helix</keyword>
<dbReference type="SUPFAM" id="SSF90123">
    <property type="entry name" value="ABC transporter transmembrane region"/>
    <property type="match status" value="1"/>
</dbReference>
<dbReference type="PROSITE" id="PS50929">
    <property type="entry name" value="ABC_TM1F"/>
    <property type="match status" value="1"/>
</dbReference>
<keyword evidence="3" id="KW-0547">Nucleotide-binding</keyword>
<evidence type="ECO:0000256" key="3">
    <source>
        <dbReference type="ARBA" id="ARBA00022741"/>
    </source>
</evidence>
<dbReference type="Pfam" id="PF00005">
    <property type="entry name" value="ABC_tran"/>
    <property type="match status" value="1"/>
</dbReference>
<dbReference type="PROSITE" id="PS00211">
    <property type="entry name" value="ABC_TRANSPORTER_1"/>
    <property type="match status" value="1"/>
</dbReference>
<feature type="transmembrane region" description="Helical" evidence="7">
    <location>
        <begin position="298"/>
        <end position="318"/>
    </location>
</feature>
<dbReference type="RefSeq" id="WP_067338475.1">
    <property type="nucleotide sequence ID" value="NZ_LZNA01000067.1"/>
</dbReference>
<dbReference type="InterPro" id="IPR017871">
    <property type="entry name" value="ABC_transporter-like_CS"/>
</dbReference>
<evidence type="ECO:0000313" key="10">
    <source>
        <dbReference type="EMBL" id="OBX75963.1"/>
    </source>
</evidence>
<evidence type="ECO:0000313" key="11">
    <source>
        <dbReference type="Proteomes" id="UP000092616"/>
    </source>
</evidence>
<dbReference type="GO" id="GO:0016887">
    <property type="term" value="F:ATP hydrolysis activity"/>
    <property type="evidence" value="ECO:0007669"/>
    <property type="project" value="InterPro"/>
</dbReference>
<reference evidence="10 11" key="1">
    <citation type="submission" date="2016-06" db="EMBL/GenBank/DDBJ databases">
        <title>Draft genome of Moraxella atlantae CCUG 59586.</title>
        <authorList>
            <person name="Salva-Serra F."/>
            <person name="Engstrom-Jakobsson H."/>
            <person name="Thorell K."/>
            <person name="Gonzales-Siles L."/>
            <person name="Karlsson R."/>
            <person name="Boulund F."/>
            <person name="Engstrand L."/>
            <person name="Kristiansson E."/>
            <person name="Moore E."/>
        </authorList>
    </citation>
    <scope>NUCLEOTIDE SEQUENCE [LARGE SCALE GENOMIC DNA]</scope>
    <source>
        <strain evidence="10 11">CCUG 59586</strain>
    </source>
</reference>
<evidence type="ECO:0000256" key="1">
    <source>
        <dbReference type="ARBA" id="ARBA00004651"/>
    </source>
</evidence>
<accession>A0A1B8QA68</accession>